<dbReference type="InterPro" id="IPR051083">
    <property type="entry name" value="GrpII_Intron_Splice-Mob/Def"/>
</dbReference>
<dbReference type="SUPFAM" id="SSF56672">
    <property type="entry name" value="DNA/RNA polymerases"/>
    <property type="match status" value="1"/>
</dbReference>
<gene>
    <name evidence="3" type="ORF">GCM10017620_13950</name>
</gene>
<organism evidence="3 4">
    <name type="scientific">Brevundimonas intermedia</name>
    <dbReference type="NCBI Taxonomy" id="74315"/>
    <lineage>
        <taxon>Bacteria</taxon>
        <taxon>Pseudomonadati</taxon>
        <taxon>Pseudomonadota</taxon>
        <taxon>Alphaproteobacteria</taxon>
        <taxon>Caulobacterales</taxon>
        <taxon>Caulobacteraceae</taxon>
        <taxon>Brevundimonas</taxon>
    </lineage>
</organism>
<keyword evidence="4" id="KW-1185">Reference proteome</keyword>
<evidence type="ECO:0000313" key="4">
    <source>
        <dbReference type="Proteomes" id="UP001143509"/>
    </source>
</evidence>
<evidence type="ECO:0000313" key="3">
    <source>
        <dbReference type="EMBL" id="GLK48422.1"/>
    </source>
</evidence>
<dbReference type="InterPro" id="IPR000477">
    <property type="entry name" value="RT_dom"/>
</dbReference>
<reference evidence="3" key="1">
    <citation type="journal article" date="2014" name="Int. J. Syst. Evol. Microbiol.">
        <title>Complete genome of a new Firmicutes species belonging to the dominant human colonic microbiota ('Ruminococcus bicirculans') reveals two chromosomes and a selective capacity to utilize plant glucans.</title>
        <authorList>
            <consortium name="NISC Comparative Sequencing Program"/>
            <person name="Wegmann U."/>
            <person name="Louis P."/>
            <person name="Goesmann A."/>
            <person name="Henrissat B."/>
            <person name="Duncan S.H."/>
            <person name="Flint H.J."/>
        </authorList>
    </citation>
    <scope>NUCLEOTIDE SEQUENCE</scope>
    <source>
        <strain evidence="3">VKM B-1499</strain>
    </source>
</reference>
<evidence type="ECO:0000259" key="2">
    <source>
        <dbReference type="PROSITE" id="PS50878"/>
    </source>
</evidence>
<dbReference type="CDD" id="cd01651">
    <property type="entry name" value="RT_G2_intron"/>
    <property type="match status" value="1"/>
</dbReference>
<proteinExistence type="inferred from homology"/>
<reference evidence="3" key="2">
    <citation type="submission" date="2023-01" db="EMBL/GenBank/DDBJ databases">
        <authorList>
            <person name="Sun Q."/>
            <person name="Evtushenko L."/>
        </authorList>
    </citation>
    <scope>NUCLEOTIDE SEQUENCE</scope>
    <source>
        <strain evidence="3">VKM B-1499</strain>
    </source>
</reference>
<dbReference type="EMBL" id="BSFD01000002">
    <property type="protein sequence ID" value="GLK48422.1"/>
    <property type="molecule type" value="Genomic_DNA"/>
</dbReference>
<dbReference type="Gene3D" id="3.30.70.270">
    <property type="match status" value="1"/>
</dbReference>
<dbReference type="RefSeq" id="WP_271164646.1">
    <property type="nucleotide sequence ID" value="NZ_BSFD01000002.1"/>
</dbReference>
<feature type="domain" description="Reverse transcriptase" evidence="2">
    <location>
        <begin position="52"/>
        <end position="301"/>
    </location>
</feature>
<dbReference type="InterPro" id="IPR043502">
    <property type="entry name" value="DNA/RNA_pol_sf"/>
</dbReference>
<comment type="similarity">
    <text evidence="1">Belongs to the bacterial reverse transcriptase family.</text>
</comment>
<dbReference type="PANTHER" id="PTHR34047:SF8">
    <property type="entry name" value="PROTEIN YKFC"/>
    <property type="match status" value="1"/>
</dbReference>
<dbReference type="Pfam" id="PF00078">
    <property type="entry name" value="RVT_1"/>
    <property type="match status" value="1"/>
</dbReference>
<accession>A0ABQ5T757</accession>
<comment type="caution">
    <text evidence="3">The sequence shown here is derived from an EMBL/GenBank/DDBJ whole genome shotgun (WGS) entry which is preliminary data.</text>
</comment>
<evidence type="ECO:0000256" key="1">
    <source>
        <dbReference type="ARBA" id="ARBA00034120"/>
    </source>
</evidence>
<protein>
    <recommendedName>
        <fullName evidence="2">Reverse transcriptase domain-containing protein</fullName>
    </recommendedName>
</protein>
<dbReference type="InterPro" id="IPR043128">
    <property type="entry name" value="Rev_trsase/Diguanyl_cyclase"/>
</dbReference>
<sequence>MSADPFKAVYKQANLEAAWRAIEGNGRFSTSATVRSEIDQFRENASGKLRSLAYRLSRERFVFPPAKGLPIPKLRDGKKTGEFRPIVLASVESRIVQRAILNVLTDTEALRPYFESPFSFGGLRKRSETEPSAVPGAIACALQSIGDGATHVVSADITSFFTRIPKSRVINIVEKAVPNARFMALFEQAISVELANMAELRSRQSAFPIGEIGVAQGNSLSPLLGNICLSEFDKLMNEGDCRCVRYIDDILILAPTKRAASARLVKAKRYLSNLGMEFSAQKTSAEPIAIQKQFEFLGIEFANGLLRANSKSRERLITSIEAVFDKSCQGFVEASKSENTLDRGLSLTHTLRKVDGILNGWGKHYRFCNDGRVLEDLDRRVDELIRNYIGRYREMRQKADASRSRSLIGIALLSGIERTPLQWPKKARA</sequence>
<dbReference type="PANTHER" id="PTHR34047">
    <property type="entry name" value="NUCLEAR INTRON MATURASE 1, MITOCHONDRIAL-RELATED"/>
    <property type="match status" value="1"/>
</dbReference>
<dbReference type="PROSITE" id="PS50878">
    <property type="entry name" value="RT_POL"/>
    <property type="match status" value="1"/>
</dbReference>
<name>A0ABQ5T757_9CAUL</name>
<dbReference type="Proteomes" id="UP001143509">
    <property type="component" value="Unassembled WGS sequence"/>
</dbReference>